<dbReference type="Gene3D" id="3.30.565.10">
    <property type="entry name" value="Histidine kinase-like ATPase, C-terminal domain"/>
    <property type="match status" value="1"/>
</dbReference>
<evidence type="ECO:0000313" key="3">
    <source>
        <dbReference type="EMBL" id="SEM37492.1"/>
    </source>
</evidence>
<feature type="transmembrane region" description="Helical" evidence="1">
    <location>
        <begin position="80"/>
        <end position="101"/>
    </location>
</feature>
<dbReference type="InterPro" id="IPR050640">
    <property type="entry name" value="Bact_2-comp_sensor_kinase"/>
</dbReference>
<dbReference type="AlphaFoldDB" id="A0A1H7XU76"/>
<dbReference type="Pfam" id="PF06580">
    <property type="entry name" value="His_kinase"/>
    <property type="match status" value="1"/>
</dbReference>
<dbReference type="PANTHER" id="PTHR34220">
    <property type="entry name" value="SENSOR HISTIDINE KINASE YPDA"/>
    <property type="match status" value="1"/>
</dbReference>
<evidence type="ECO:0000259" key="2">
    <source>
        <dbReference type="Pfam" id="PF06580"/>
    </source>
</evidence>
<name>A0A1H7XU76_9BACT</name>
<feature type="transmembrane region" description="Helical" evidence="1">
    <location>
        <begin position="47"/>
        <end position="68"/>
    </location>
</feature>
<dbReference type="EMBL" id="FOBB01000004">
    <property type="protein sequence ID" value="SEM37492.1"/>
    <property type="molecule type" value="Genomic_DNA"/>
</dbReference>
<reference evidence="3 4" key="1">
    <citation type="submission" date="2016-10" db="EMBL/GenBank/DDBJ databases">
        <authorList>
            <person name="de Groot N.N."/>
        </authorList>
    </citation>
    <scope>NUCLEOTIDE SEQUENCE [LARGE SCALE GENOMIC DNA]</scope>
    <source>
        <strain evidence="3 4">DSM 21039</strain>
    </source>
</reference>
<keyword evidence="1" id="KW-1133">Transmembrane helix</keyword>
<sequence length="343" mass="40315">MKLAVEKKIVFYSTLLVTLLVNLPKIWQVRNDSWINQFTTFNPWEFTFQFAWTFLFCWLIFELNLHWFPKLRKNKLANTYAIYPLWNFLLLMIFCIIGIGVQRRLSVDTNHLPVRFFRATYLARLALCMVVEMLVIRIIYLLREAQAKELETEQIKSRYLRSELELMKQQLNPHFFFNSLSTLSGIVRENPVKAQQFIGHLSRTFRNLLQEQQQLIPLKDELQHLHSFTELLKMRFEEGIVITVEVPAQYHHQQLPHLSLQLLVENAAKHNRAIAAQPLMVQVYVEGDELCVKNNLQPVHFPQSGTGLGLANLNERFKILLKKEISIIRTADSFLVKLPLTNN</sequence>
<dbReference type="InterPro" id="IPR036890">
    <property type="entry name" value="HATPase_C_sf"/>
</dbReference>
<dbReference type="InterPro" id="IPR010559">
    <property type="entry name" value="Sig_transdc_His_kin_internal"/>
</dbReference>
<evidence type="ECO:0000256" key="1">
    <source>
        <dbReference type="SAM" id="Phobius"/>
    </source>
</evidence>
<keyword evidence="3" id="KW-0808">Transferase</keyword>
<keyword evidence="1" id="KW-0812">Transmembrane</keyword>
<protein>
    <submittedName>
        <fullName evidence="3">Histidine kinase</fullName>
    </submittedName>
</protein>
<dbReference type="PANTHER" id="PTHR34220:SF7">
    <property type="entry name" value="SENSOR HISTIDINE KINASE YPDA"/>
    <property type="match status" value="1"/>
</dbReference>
<dbReference type="Proteomes" id="UP000198984">
    <property type="component" value="Unassembled WGS sequence"/>
</dbReference>
<dbReference type="OrthoDB" id="9809908at2"/>
<accession>A0A1H7XU76</accession>
<feature type="transmembrane region" description="Helical" evidence="1">
    <location>
        <begin position="9"/>
        <end position="27"/>
    </location>
</feature>
<dbReference type="GO" id="GO:0016020">
    <property type="term" value="C:membrane"/>
    <property type="evidence" value="ECO:0007669"/>
    <property type="project" value="InterPro"/>
</dbReference>
<dbReference type="GO" id="GO:0000155">
    <property type="term" value="F:phosphorelay sensor kinase activity"/>
    <property type="evidence" value="ECO:0007669"/>
    <property type="project" value="InterPro"/>
</dbReference>
<dbReference type="STRING" id="573321.SAMN04488505_104203"/>
<evidence type="ECO:0000313" key="4">
    <source>
        <dbReference type="Proteomes" id="UP000198984"/>
    </source>
</evidence>
<keyword evidence="4" id="KW-1185">Reference proteome</keyword>
<feature type="domain" description="Signal transduction histidine kinase internal region" evidence="2">
    <location>
        <begin position="163"/>
        <end position="238"/>
    </location>
</feature>
<dbReference type="RefSeq" id="WP_162277590.1">
    <property type="nucleotide sequence ID" value="NZ_FOBB01000004.1"/>
</dbReference>
<organism evidence="3 4">
    <name type="scientific">Chitinophaga rupis</name>
    <dbReference type="NCBI Taxonomy" id="573321"/>
    <lineage>
        <taxon>Bacteria</taxon>
        <taxon>Pseudomonadati</taxon>
        <taxon>Bacteroidota</taxon>
        <taxon>Chitinophagia</taxon>
        <taxon>Chitinophagales</taxon>
        <taxon>Chitinophagaceae</taxon>
        <taxon>Chitinophaga</taxon>
    </lineage>
</organism>
<feature type="transmembrane region" description="Helical" evidence="1">
    <location>
        <begin position="121"/>
        <end position="142"/>
    </location>
</feature>
<proteinExistence type="predicted"/>
<gene>
    <name evidence="3" type="ORF">SAMN04488505_104203</name>
</gene>
<keyword evidence="3" id="KW-0418">Kinase</keyword>
<dbReference type="SUPFAM" id="SSF55874">
    <property type="entry name" value="ATPase domain of HSP90 chaperone/DNA topoisomerase II/histidine kinase"/>
    <property type="match status" value="1"/>
</dbReference>
<keyword evidence="1" id="KW-0472">Membrane</keyword>